<dbReference type="Proteomes" id="UP001623330">
    <property type="component" value="Unassembled WGS sequence"/>
</dbReference>
<comment type="similarity">
    <text evidence="5">Belongs to the ATG33 family.</text>
</comment>
<evidence type="ECO:0000256" key="1">
    <source>
        <dbReference type="ARBA" id="ARBA00004141"/>
    </source>
</evidence>
<protein>
    <submittedName>
        <fullName evidence="7">Autophagy-related protein 33</fullName>
    </submittedName>
</protein>
<evidence type="ECO:0000313" key="7">
    <source>
        <dbReference type="EMBL" id="KAL3232605.1"/>
    </source>
</evidence>
<evidence type="ECO:0000256" key="4">
    <source>
        <dbReference type="ARBA" id="ARBA00023136"/>
    </source>
</evidence>
<dbReference type="InterPro" id="IPR051668">
    <property type="entry name" value="ATG33"/>
</dbReference>
<comment type="subcellular location">
    <subcellularLocation>
        <location evidence="1">Membrane</location>
        <topology evidence="1">Multi-pass membrane protein</topology>
    </subcellularLocation>
</comment>
<name>A0ABR4NV50_9SACH</name>
<evidence type="ECO:0000256" key="6">
    <source>
        <dbReference type="SAM" id="Phobius"/>
    </source>
</evidence>
<reference evidence="7 8" key="1">
    <citation type="submission" date="2024-05" db="EMBL/GenBank/DDBJ databases">
        <title>Long read based assembly of the Candida bracarensis genome reveals expanded adhesin content.</title>
        <authorList>
            <person name="Marcet-Houben M."/>
            <person name="Ksiezopolska E."/>
            <person name="Gabaldon T."/>
        </authorList>
    </citation>
    <scope>NUCLEOTIDE SEQUENCE [LARGE SCALE GENOMIC DNA]</scope>
    <source>
        <strain evidence="7 8">CBM6</strain>
    </source>
</reference>
<dbReference type="EMBL" id="JBEVYD010000005">
    <property type="protein sequence ID" value="KAL3232605.1"/>
    <property type="molecule type" value="Genomic_DNA"/>
</dbReference>
<sequence>MSTCLAVTKGIAISSLGLYAGLVATGSLLVVDDAVTPTNESKRKIIKALLCKVGAGLGVVSTVMFGLIYASSPSYGRHPYLLYAMLTAPATSLHMYLSKRTLARKLRQLQEKKITDEKHTVATTEEEKAAPDTSKISYAAAAAVGNVDGGELSESVVDLGIEKTMAQAEKDFEVQREQEIVQAETTSLKRRFIAAAVITVVGFTQSALGLSGEVL</sequence>
<evidence type="ECO:0000256" key="3">
    <source>
        <dbReference type="ARBA" id="ARBA00022989"/>
    </source>
</evidence>
<organism evidence="7 8">
    <name type="scientific">Nakaseomyces bracarensis</name>
    <dbReference type="NCBI Taxonomy" id="273131"/>
    <lineage>
        <taxon>Eukaryota</taxon>
        <taxon>Fungi</taxon>
        <taxon>Dikarya</taxon>
        <taxon>Ascomycota</taxon>
        <taxon>Saccharomycotina</taxon>
        <taxon>Saccharomycetes</taxon>
        <taxon>Saccharomycetales</taxon>
        <taxon>Saccharomycetaceae</taxon>
        <taxon>Nakaseomyces</taxon>
    </lineage>
</organism>
<feature type="transmembrane region" description="Helical" evidence="6">
    <location>
        <begin position="192"/>
        <end position="212"/>
    </location>
</feature>
<evidence type="ECO:0000256" key="2">
    <source>
        <dbReference type="ARBA" id="ARBA00022692"/>
    </source>
</evidence>
<proteinExistence type="inferred from homology"/>
<evidence type="ECO:0000313" key="8">
    <source>
        <dbReference type="Proteomes" id="UP001623330"/>
    </source>
</evidence>
<dbReference type="PANTHER" id="PTHR37278">
    <property type="entry name" value="AUTOPHAGY-RELATED PROTEIN 33-RELATED"/>
    <property type="match status" value="1"/>
</dbReference>
<dbReference type="PANTHER" id="PTHR37278:SF1">
    <property type="entry name" value="AUTOPHAGY-RELATED PROTEIN 33-RELATED"/>
    <property type="match status" value="1"/>
</dbReference>
<keyword evidence="8" id="KW-1185">Reference proteome</keyword>
<keyword evidence="4 6" id="KW-0472">Membrane</keyword>
<accession>A0ABR4NV50</accession>
<evidence type="ECO:0000256" key="5">
    <source>
        <dbReference type="ARBA" id="ARBA00038013"/>
    </source>
</evidence>
<keyword evidence="2 6" id="KW-0812">Transmembrane</keyword>
<keyword evidence="3 6" id="KW-1133">Transmembrane helix</keyword>
<comment type="caution">
    <text evidence="7">The sequence shown here is derived from an EMBL/GenBank/DDBJ whole genome shotgun (WGS) entry which is preliminary data.</text>
</comment>
<feature type="transmembrane region" description="Helical" evidence="6">
    <location>
        <begin position="49"/>
        <end position="68"/>
    </location>
</feature>
<feature type="transmembrane region" description="Helical" evidence="6">
    <location>
        <begin position="80"/>
        <end position="97"/>
    </location>
</feature>
<gene>
    <name evidence="7" type="ORF">RNJ44_04521</name>
</gene>